<accession>A0AAD7RI10</accession>
<evidence type="ECO:0000313" key="3">
    <source>
        <dbReference type="Proteomes" id="UP001221898"/>
    </source>
</evidence>
<proteinExistence type="predicted"/>
<sequence>MTAANPEKPPQANPSETTSLVRGPGDTQPNTHSPPGEGRQGSFLAKSPALNSGYKLPPPMSTEFSVGERLLRS</sequence>
<name>A0AAD7RI10_9TELE</name>
<feature type="region of interest" description="Disordered" evidence="1">
    <location>
        <begin position="1"/>
        <end position="73"/>
    </location>
</feature>
<dbReference type="AlphaFoldDB" id="A0AAD7RI10"/>
<evidence type="ECO:0000313" key="2">
    <source>
        <dbReference type="EMBL" id="KAJ8384277.1"/>
    </source>
</evidence>
<keyword evidence="3" id="KW-1185">Reference proteome</keyword>
<reference evidence="2" key="1">
    <citation type="journal article" date="2023" name="Science">
        <title>Genome structures resolve the early diversification of teleost fishes.</title>
        <authorList>
            <person name="Parey E."/>
            <person name="Louis A."/>
            <person name="Montfort J."/>
            <person name="Bouchez O."/>
            <person name="Roques C."/>
            <person name="Iampietro C."/>
            <person name="Lluch J."/>
            <person name="Castinel A."/>
            <person name="Donnadieu C."/>
            <person name="Desvignes T."/>
            <person name="Floi Bucao C."/>
            <person name="Jouanno E."/>
            <person name="Wen M."/>
            <person name="Mejri S."/>
            <person name="Dirks R."/>
            <person name="Jansen H."/>
            <person name="Henkel C."/>
            <person name="Chen W.J."/>
            <person name="Zahm M."/>
            <person name="Cabau C."/>
            <person name="Klopp C."/>
            <person name="Thompson A.W."/>
            <person name="Robinson-Rechavi M."/>
            <person name="Braasch I."/>
            <person name="Lecointre G."/>
            <person name="Bobe J."/>
            <person name="Postlethwait J.H."/>
            <person name="Berthelot C."/>
            <person name="Roest Crollius H."/>
            <person name="Guiguen Y."/>
        </authorList>
    </citation>
    <scope>NUCLEOTIDE SEQUENCE</scope>
    <source>
        <strain evidence="2">NC1722</strain>
    </source>
</reference>
<gene>
    <name evidence="2" type="ORF">AAFF_G00207380</name>
</gene>
<evidence type="ECO:0000256" key="1">
    <source>
        <dbReference type="SAM" id="MobiDB-lite"/>
    </source>
</evidence>
<dbReference type="EMBL" id="JAINUG010000275">
    <property type="protein sequence ID" value="KAJ8384277.1"/>
    <property type="molecule type" value="Genomic_DNA"/>
</dbReference>
<organism evidence="2 3">
    <name type="scientific">Aldrovandia affinis</name>
    <dbReference type="NCBI Taxonomy" id="143900"/>
    <lineage>
        <taxon>Eukaryota</taxon>
        <taxon>Metazoa</taxon>
        <taxon>Chordata</taxon>
        <taxon>Craniata</taxon>
        <taxon>Vertebrata</taxon>
        <taxon>Euteleostomi</taxon>
        <taxon>Actinopterygii</taxon>
        <taxon>Neopterygii</taxon>
        <taxon>Teleostei</taxon>
        <taxon>Notacanthiformes</taxon>
        <taxon>Halosauridae</taxon>
        <taxon>Aldrovandia</taxon>
    </lineage>
</organism>
<comment type="caution">
    <text evidence="2">The sequence shown here is derived from an EMBL/GenBank/DDBJ whole genome shotgun (WGS) entry which is preliminary data.</text>
</comment>
<protein>
    <submittedName>
        <fullName evidence="2">Uncharacterized protein</fullName>
    </submittedName>
</protein>
<dbReference type="Proteomes" id="UP001221898">
    <property type="component" value="Unassembled WGS sequence"/>
</dbReference>